<keyword evidence="2" id="KW-0479">Metal-binding</keyword>
<reference evidence="4 5" key="1">
    <citation type="submission" date="2017-06" db="EMBL/GenBank/DDBJ databases">
        <title>Comparative genomic analysis of Ambrosia Fusariam Clade fungi.</title>
        <authorList>
            <person name="Stajich J.E."/>
            <person name="Carrillo J."/>
            <person name="Kijimoto T."/>
            <person name="Eskalen A."/>
            <person name="O'Donnell K."/>
            <person name="Kasson M."/>
        </authorList>
    </citation>
    <scope>NUCLEOTIDE SEQUENCE [LARGE SCALE GENOMIC DNA]</scope>
    <source>
        <strain evidence="4 5">NRRL62606</strain>
    </source>
</reference>
<name>A0A428RUG4_9HYPO</name>
<protein>
    <recommendedName>
        <fullName evidence="3">Fumarylacetoacetase-like C-terminal domain-containing protein</fullName>
    </recommendedName>
</protein>
<comment type="caution">
    <text evidence="4">The sequence shown here is derived from an EMBL/GenBank/DDBJ whole genome shotgun (WGS) entry which is preliminary data.</text>
</comment>
<dbReference type="GO" id="GO:0050163">
    <property type="term" value="F:oxaloacetate tautomerase activity"/>
    <property type="evidence" value="ECO:0007669"/>
    <property type="project" value="UniProtKB-ARBA"/>
</dbReference>
<evidence type="ECO:0000256" key="2">
    <source>
        <dbReference type="ARBA" id="ARBA00022723"/>
    </source>
</evidence>
<dbReference type="InterPro" id="IPR011234">
    <property type="entry name" value="Fumarylacetoacetase-like_C"/>
</dbReference>
<proteinExistence type="inferred from homology"/>
<dbReference type="PANTHER" id="PTHR11820:SF112">
    <property type="entry name" value="FUMARYLACETOACETATE HYDROLASE FAMILY PROTEIN (AFU_ORTHOLOGUE AFUA_1G02370)-RELATED"/>
    <property type="match status" value="1"/>
</dbReference>
<evidence type="ECO:0000256" key="1">
    <source>
        <dbReference type="ARBA" id="ARBA00010211"/>
    </source>
</evidence>
<comment type="similarity">
    <text evidence="1">Belongs to the FAH family.</text>
</comment>
<gene>
    <name evidence="4" type="ORF">CEP51_006015</name>
</gene>
<dbReference type="EMBL" id="NKCL01000127">
    <property type="protein sequence ID" value="RSL81183.1"/>
    <property type="molecule type" value="Genomic_DNA"/>
</dbReference>
<dbReference type="Gene3D" id="3.90.850.10">
    <property type="entry name" value="Fumarylacetoacetase-like, C-terminal domain"/>
    <property type="match status" value="1"/>
</dbReference>
<dbReference type="AlphaFoldDB" id="A0A428RUG4"/>
<feature type="domain" description="Fumarylacetoacetase-like C-terminal" evidence="3">
    <location>
        <begin position="77"/>
        <end position="283"/>
    </location>
</feature>
<dbReference type="SUPFAM" id="SSF56529">
    <property type="entry name" value="FAH"/>
    <property type="match status" value="1"/>
</dbReference>
<dbReference type="GO" id="GO:0006107">
    <property type="term" value="P:oxaloacetate metabolic process"/>
    <property type="evidence" value="ECO:0007669"/>
    <property type="project" value="UniProtKB-ARBA"/>
</dbReference>
<accession>A0A428RUG4</accession>
<keyword evidence="5" id="KW-1185">Reference proteome</keyword>
<dbReference type="FunFam" id="3.90.850.10:FF:000002">
    <property type="entry name" value="2-hydroxyhepta-2,4-diene-1,7-dioate isomerase"/>
    <property type="match status" value="1"/>
</dbReference>
<evidence type="ECO:0000313" key="4">
    <source>
        <dbReference type="EMBL" id="RSL81183.1"/>
    </source>
</evidence>
<dbReference type="Pfam" id="PF01557">
    <property type="entry name" value="FAA_hydrolase"/>
    <property type="match status" value="1"/>
</dbReference>
<dbReference type="Proteomes" id="UP000287972">
    <property type="component" value="Unassembled WGS sequence"/>
</dbReference>
<dbReference type="PANTHER" id="PTHR11820">
    <property type="entry name" value="ACYLPYRUVASE"/>
    <property type="match status" value="1"/>
</dbReference>
<dbReference type="GO" id="GO:0046872">
    <property type="term" value="F:metal ion binding"/>
    <property type="evidence" value="ECO:0007669"/>
    <property type="project" value="UniProtKB-KW"/>
</dbReference>
<organism evidence="4 5">
    <name type="scientific">Fusarium floridanum</name>
    <dbReference type="NCBI Taxonomy" id="1325733"/>
    <lineage>
        <taxon>Eukaryota</taxon>
        <taxon>Fungi</taxon>
        <taxon>Dikarya</taxon>
        <taxon>Ascomycota</taxon>
        <taxon>Pezizomycotina</taxon>
        <taxon>Sordariomycetes</taxon>
        <taxon>Hypocreomycetidae</taxon>
        <taxon>Hypocreales</taxon>
        <taxon>Nectriaceae</taxon>
        <taxon>Fusarium</taxon>
        <taxon>Fusarium solani species complex</taxon>
    </lineage>
</organism>
<dbReference type="InterPro" id="IPR036663">
    <property type="entry name" value="Fumarylacetoacetase_C_sf"/>
</dbReference>
<evidence type="ECO:0000259" key="3">
    <source>
        <dbReference type="Pfam" id="PF01557"/>
    </source>
</evidence>
<sequence>MAPKWTHLIRFIAVEDGLIHRGQLCDTSIDVGLSCKENKRVQAKLINGSAFDGNVTNRVMTVDQLLSPLDVSEVPLIRCMGLNYHDHAKEANMPVPTHPVLFIKPRTALNGPHPRKIYIPKFVQDETTDYEAELTVVIGKDGKDIPEAEAMDYVLGYTCGNDVSARTEQFRNSQWCFSKGLDHSAPIGPVLVSPSVIRDPQALGIRATLNGSTVQDSHTREMIFSVAKTIAFLSQGTTLERGTVIMMGTPPGIGIARKPKIWLKSGDDMRVSIDGIGTLINEVFYE</sequence>
<evidence type="ECO:0000313" key="5">
    <source>
        <dbReference type="Proteomes" id="UP000287972"/>
    </source>
</evidence>